<feature type="domain" description="Ribosome recycling factor" evidence="4">
    <location>
        <begin position="30"/>
        <end position="190"/>
    </location>
</feature>
<evidence type="ECO:0000256" key="1">
    <source>
        <dbReference type="ARBA" id="ARBA00005912"/>
    </source>
</evidence>
<gene>
    <name evidence="3 5" type="primary">frr</name>
    <name evidence="5" type="ORF">GCM10008959_04080</name>
</gene>
<name>A0ABQ2RLZ7_9DEIO</name>
<dbReference type="PANTHER" id="PTHR20982">
    <property type="entry name" value="RIBOSOME RECYCLING FACTOR"/>
    <property type="match status" value="1"/>
</dbReference>
<sequence length="191" mass="21315">MTPQEALTMADMKAIQADTREKMGKAIESLENNLSVLRTGRANPGILKKIVVEYYGSTVPIDQVASITTPDARTLVITPWDRGALNPIEKAIRDSDLGLNPNNKGDTIFISLPMLTEERRKDLVKNAKNYAEDARIAIRNIRKHGLDEVKKVEGIGDDEIKRGEAEVQKITDEFVAKVDQTFQKKEQEILG</sequence>
<dbReference type="Gene3D" id="3.30.1360.40">
    <property type="match status" value="1"/>
</dbReference>
<dbReference type="Pfam" id="PF01765">
    <property type="entry name" value="RRF"/>
    <property type="match status" value="1"/>
</dbReference>
<comment type="subcellular location">
    <subcellularLocation>
        <location evidence="3">Cytoplasm</location>
    </subcellularLocation>
</comment>
<proteinExistence type="inferred from homology"/>
<dbReference type="EMBL" id="BMQM01000002">
    <property type="protein sequence ID" value="GGR46263.1"/>
    <property type="molecule type" value="Genomic_DNA"/>
</dbReference>
<accession>A0ABQ2RLZ7</accession>
<dbReference type="NCBIfam" id="TIGR00496">
    <property type="entry name" value="frr"/>
    <property type="match status" value="1"/>
</dbReference>
<evidence type="ECO:0000259" key="4">
    <source>
        <dbReference type="Pfam" id="PF01765"/>
    </source>
</evidence>
<comment type="caution">
    <text evidence="5">The sequence shown here is derived from an EMBL/GenBank/DDBJ whole genome shotgun (WGS) entry which is preliminary data.</text>
</comment>
<reference evidence="6" key="1">
    <citation type="journal article" date="2019" name="Int. J. Syst. Evol. Microbiol.">
        <title>The Global Catalogue of Microorganisms (GCM) 10K type strain sequencing project: providing services to taxonomists for standard genome sequencing and annotation.</title>
        <authorList>
            <consortium name="The Broad Institute Genomics Platform"/>
            <consortium name="The Broad Institute Genome Sequencing Center for Infectious Disease"/>
            <person name="Wu L."/>
            <person name="Ma J."/>
        </authorList>
    </citation>
    <scope>NUCLEOTIDE SEQUENCE [LARGE SCALE GENOMIC DNA]</scope>
    <source>
        <strain evidence="6">JCM 31404</strain>
    </source>
</reference>
<protein>
    <recommendedName>
        <fullName evidence="3">Ribosome-recycling factor</fullName>
        <shortName evidence="3">RRF</shortName>
    </recommendedName>
    <alternativeName>
        <fullName evidence="3">Ribosome-releasing factor</fullName>
    </alternativeName>
</protein>
<dbReference type="Gene3D" id="1.10.132.20">
    <property type="entry name" value="Ribosome-recycling factor"/>
    <property type="match status" value="1"/>
</dbReference>
<evidence type="ECO:0000256" key="3">
    <source>
        <dbReference type="HAMAP-Rule" id="MF_00040"/>
    </source>
</evidence>
<dbReference type="InterPro" id="IPR002661">
    <property type="entry name" value="Ribosome_recyc_fac"/>
</dbReference>
<keyword evidence="2 3" id="KW-0648">Protein biosynthesis</keyword>
<dbReference type="CDD" id="cd00520">
    <property type="entry name" value="RRF"/>
    <property type="match status" value="1"/>
</dbReference>
<comment type="similarity">
    <text evidence="1 3">Belongs to the RRF family.</text>
</comment>
<dbReference type="InterPro" id="IPR036191">
    <property type="entry name" value="RRF_sf"/>
</dbReference>
<evidence type="ECO:0000313" key="5">
    <source>
        <dbReference type="EMBL" id="GGR46263.1"/>
    </source>
</evidence>
<comment type="function">
    <text evidence="3">Responsible for the release of ribosomes from messenger RNA at the termination of protein biosynthesis. May increase the efficiency of translation by recycling ribosomes from one round of translation to another.</text>
</comment>
<dbReference type="InterPro" id="IPR023584">
    <property type="entry name" value="Ribosome_recyc_fac_dom"/>
</dbReference>
<dbReference type="SUPFAM" id="SSF55194">
    <property type="entry name" value="Ribosome recycling factor, RRF"/>
    <property type="match status" value="1"/>
</dbReference>
<dbReference type="Proteomes" id="UP000634308">
    <property type="component" value="Unassembled WGS sequence"/>
</dbReference>
<dbReference type="PANTHER" id="PTHR20982:SF3">
    <property type="entry name" value="MITOCHONDRIAL RIBOSOME RECYCLING FACTOR PSEUDO 1"/>
    <property type="match status" value="1"/>
</dbReference>
<evidence type="ECO:0000313" key="6">
    <source>
        <dbReference type="Proteomes" id="UP000634308"/>
    </source>
</evidence>
<evidence type="ECO:0000256" key="2">
    <source>
        <dbReference type="ARBA" id="ARBA00022917"/>
    </source>
</evidence>
<dbReference type="HAMAP" id="MF_00040">
    <property type="entry name" value="RRF"/>
    <property type="match status" value="1"/>
</dbReference>
<organism evidence="5 6">
    <name type="scientific">Deinococcus seoulensis</name>
    <dbReference type="NCBI Taxonomy" id="1837379"/>
    <lineage>
        <taxon>Bacteria</taxon>
        <taxon>Thermotogati</taxon>
        <taxon>Deinococcota</taxon>
        <taxon>Deinococci</taxon>
        <taxon>Deinococcales</taxon>
        <taxon>Deinococcaceae</taxon>
        <taxon>Deinococcus</taxon>
    </lineage>
</organism>
<keyword evidence="6" id="KW-1185">Reference proteome</keyword>
<keyword evidence="3" id="KW-0963">Cytoplasm</keyword>